<dbReference type="Pfam" id="PF02470">
    <property type="entry name" value="MlaD"/>
    <property type="match status" value="1"/>
</dbReference>
<dbReference type="RefSeq" id="WP_253866463.1">
    <property type="nucleotide sequence ID" value="NZ_BAAALN010000010.1"/>
</dbReference>
<accession>A0ABN1WDM6</accession>
<comment type="caution">
    <text evidence="4">The sequence shown here is derived from an EMBL/GenBank/DDBJ whole genome shotgun (WGS) entry which is preliminary data.</text>
</comment>
<evidence type="ECO:0000256" key="1">
    <source>
        <dbReference type="SAM" id="Phobius"/>
    </source>
</evidence>
<keyword evidence="1" id="KW-1133">Transmembrane helix</keyword>
<feature type="domain" description="Mammalian cell entry C-terminal" evidence="3">
    <location>
        <begin position="116"/>
        <end position="302"/>
    </location>
</feature>
<dbReference type="PANTHER" id="PTHR33371">
    <property type="entry name" value="INTERMEMBRANE PHOSPHOLIPID TRANSPORT SYSTEM BINDING PROTEIN MLAD-RELATED"/>
    <property type="match status" value="1"/>
</dbReference>
<keyword evidence="5" id="KW-1185">Reference proteome</keyword>
<dbReference type="InterPro" id="IPR003399">
    <property type="entry name" value="Mce/MlaD"/>
</dbReference>
<feature type="domain" description="Mce/MlaD" evidence="2">
    <location>
        <begin position="39"/>
        <end position="112"/>
    </location>
</feature>
<reference evidence="4 5" key="1">
    <citation type="journal article" date="2019" name="Int. J. Syst. Evol. Microbiol.">
        <title>The Global Catalogue of Microorganisms (GCM) 10K type strain sequencing project: providing services to taxonomists for standard genome sequencing and annotation.</title>
        <authorList>
            <consortium name="The Broad Institute Genomics Platform"/>
            <consortium name="The Broad Institute Genome Sequencing Center for Infectious Disease"/>
            <person name="Wu L."/>
            <person name="Ma J."/>
        </authorList>
    </citation>
    <scope>NUCLEOTIDE SEQUENCE [LARGE SCALE GENOMIC DNA]</scope>
    <source>
        <strain evidence="4 5">JCM 13023</strain>
    </source>
</reference>
<dbReference type="Proteomes" id="UP001500653">
    <property type="component" value="Unassembled WGS sequence"/>
</dbReference>
<sequence length="328" mass="35574">MKSFQKRNPIPIAIAGIIVIVLGIGAAMNTEDLPIIGGGTTYQAEFSEAAGLKADDEVRVAGVKVGNVSDVELDGDRVNVSFKVRDAWLGDRTSATIKIKTLLGQKYVALDPVGESPLDPGSTIPRERTTAPYDVLEAFRDLSGTVDEVDTDQLADSFDVLSETFSGTPDEVQGALSGLSQLSDTISKRDQQLKSLLKNTKQISGTLAGRDEQLVKLMEDGSTLLGELQRRKQAITTMLNGSQELSKQLRGLVSDNSEQIGPVLNKLDRLTGMLQRNQDSLSEGIRRFAPFIRVFNNTIGNGRWFDNYICGFLLPSVGPINEEGCNVK</sequence>
<evidence type="ECO:0000313" key="5">
    <source>
        <dbReference type="Proteomes" id="UP001500653"/>
    </source>
</evidence>
<gene>
    <name evidence="4" type="ORF">GCM10009676_32070</name>
</gene>
<organism evidence="4 5">
    <name type="scientific">Prauserella halophila</name>
    <dbReference type="NCBI Taxonomy" id="185641"/>
    <lineage>
        <taxon>Bacteria</taxon>
        <taxon>Bacillati</taxon>
        <taxon>Actinomycetota</taxon>
        <taxon>Actinomycetes</taxon>
        <taxon>Pseudonocardiales</taxon>
        <taxon>Pseudonocardiaceae</taxon>
        <taxon>Prauserella</taxon>
    </lineage>
</organism>
<evidence type="ECO:0000313" key="4">
    <source>
        <dbReference type="EMBL" id="GAA1243960.1"/>
    </source>
</evidence>
<dbReference type="InterPro" id="IPR052336">
    <property type="entry name" value="MlaD_Phospholipid_Transporter"/>
</dbReference>
<protein>
    <submittedName>
        <fullName evidence="4">MCE family protein</fullName>
    </submittedName>
</protein>
<dbReference type="NCBIfam" id="TIGR00996">
    <property type="entry name" value="Mtu_fam_mce"/>
    <property type="match status" value="1"/>
</dbReference>
<feature type="transmembrane region" description="Helical" evidence="1">
    <location>
        <begin position="12"/>
        <end position="28"/>
    </location>
</feature>
<dbReference type="InterPro" id="IPR005693">
    <property type="entry name" value="Mce"/>
</dbReference>
<dbReference type="PANTHER" id="PTHR33371:SF18">
    <property type="entry name" value="MCE-FAMILY PROTEIN MCE3C"/>
    <property type="match status" value="1"/>
</dbReference>
<keyword evidence="1" id="KW-0812">Transmembrane</keyword>
<dbReference type="PRINTS" id="PR01782">
    <property type="entry name" value="MCEVIRFACTOR"/>
</dbReference>
<dbReference type="InterPro" id="IPR024516">
    <property type="entry name" value="Mce_C"/>
</dbReference>
<evidence type="ECO:0000259" key="2">
    <source>
        <dbReference type="Pfam" id="PF02470"/>
    </source>
</evidence>
<dbReference type="EMBL" id="BAAALN010000010">
    <property type="protein sequence ID" value="GAA1243960.1"/>
    <property type="molecule type" value="Genomic_DNA"/>
</dbReference>
<proteinExistence type="predicted"/>
<evidence type="ECO:0000259" key="3">
    <source>
        <dbReference type="Pfam" id="PF11887"/>
    </source>
</evidence>
<name>A0ABN1WDM6_9PSEU</name>
<dbReference type="Pfam" id="PF11887">
    <property type="entry name" value="Mce4_CUP1"/>
    <property type="match status" value="1"/>
</dbReference>
<keyword evidence="1" id="KW-0472">Membrane</keyword>